<dbReference type="CDD" id="cd00112">
    <property type="entry name" value="LDLa"/>
    <property type="match status" value="1"/>
</dbReference>
<feature type="disulfide bond" evidence="6">
    <location>
        <begin position="437"/>
        <end position="449"/>
    </location>
</feature>
<evidence type="ECO:0000256" key="5">
    <source>
        <dbReference type="ARBA" id="ARBA00023180"/>
    </source>
</evidence>
<dbReference type="EMBL" id="JARAKH010000028">
    <property type="protein sequence ID" value="KAK8388430.1"/>
    <property type="molecule type" value="Genomic_DNA"/>
</dbReference>
<dbReference type="InterPro" id="IPR001759">
    <property type="entry name" value="PTX_dom"/>
</dbReference>
<dbReference type="SMART" id="SM00192">
    <property type="entry name" value="LDLa"/>
    <property type="match status" value="1"/>
</dbReference>
<dbReference type="InterPro" id="IPR023415">
    <property type="entry name" value="LDLR_class-A_CS"/>
</dbReference>
<comment type="caution">
    <text evidence="7">Lacks conserved residue(s) required for the propagation of feature annotation.</text>
</comment>
<organism evidence="11 12">
    <name type="scientific">Scylla paramamosain</name>
    <name type="common">Mud crab</name>
    <dbReference type="NCBI Taxonomy" id="85552"/>
    <lineage>
        <taxon>Eukaryota</taxon>
        <taxon>Metazoa</taxon>
        <taxon>Ecdysozoa</taxon>
        <taxon>Arthropoda</taxon>
        <taxon>Crustacea</taxon>
        <taxon>Multicrustacea</taxon>
        <taxon>Malacostraca</taxon>
        <taxon>Eumalacostraca</taxon>
        <taxon>Eucarida</taxon>
        <taxon>Decapoda</taxon>
        <taxon>Pleocyemata</taxon>
        <taxon>Brachyura</taxon>
        <taxon>Eubrachyura</taxon>
        <taxon>Portunoidea</taxon>
        <taxon>Portunidae</taxon>
        <taxon>Portuninae</taxon>
        <taxon>Scylla</taxon>
    </lineage>
</organism>
<keyword evidence="5" id="KW-0325">Glycoprotein</keyword>
<dbReference type="PROSITE" id="PS51828">
    <property type="entry name" value="PTX_2"/>
    <property type="match status" value="1"/>
</dbReference>
<dbReference type="InterPro" id="IPR016187">
    <property type="entry name" value="CTDL_fold"/>
</dbReference>
<dbReference type="PANTHER" id="PTHR19277">
    <property type="entry name" value="PENTRAXIN"/>
    <property type="match status" value="1"/>
</dbReference>
<feature type="disulfide bond" evidence="6">
    <location>
        <begin position="444"/>
        <end position="462"/>
    </location>
</feature>
<evidence type="ECO:0000256" key="4">
    <source>
        <dbReference type="ARBA" id="ARBA00023157"/>
    </source>
</evidence>
<dbReference type="InterPro" id="IPR001304">
    <property type="entry name" value="C-type_lectin-like"/>
</dbReference>
<keyword evidence="3" id="KW-0106">Calcium</keyword>
<feature type="disulfide bond" evidence="6">
    <location>
        <begin position="456"/>
        <end position="471"/>
    </location>
</feature>
<evidence type="ECO:0008006" key="13">
    <source>
        <dbReference type="Google" id="ProtNLM"/>
    </source>
</evidence>
<keyword evidence="2" id="KW-0479">Metal-binding</keyword>
<dbReference type="Pfam" id="PF00354">
    <property type="entry name" value="Pentaxin"/>
    <property type="match status" value="1"/>
</dbReference>
<dbReference type="InterPro" id="IPR016186">
    <property type="entry name" value="C-type_lectin-like/link_sf"/>
</dbReference>
<evidence type="ECO:0000313" key="12">
    <source>
        <dbReference type="Proteomes" id="UP001487740"/>
    </source>
</evidence>
<feature type="domain" description="C-type lectin" evidence="9">
    <location>
        <begin position="235"/>
        <end position="326"/>
    </location>
</feature>
<dbReference type="SUPFAM" id="SSF56436">
    <property type="entry name" value="C-type lectin-like"/>
    <property type="match status" value="1"/>
</dbReference>
<evidence type="ECO:0000256" key="7">
    <source>
        <dbReference type="PROSITE-ProRule" id="PRU01172"/>
    </source>
</evidence>
<dbReference type="AlphaFoldDB" id="A0AAW0TLS2"/>
<dbReference type="GO" id="GO:0005230">
    <property type="term" value="F:extracellular ligand-gated monoatomic ion channel activity"/>
    <property type="evidence" value="ECO:0007669"/>
    <property type="project" value="InterPro"/>
</dbReference>
<evidence type="ECO:0000256" key="6">
    <source>
        <dbReference type="PROSITE-ProRule" id="PRU00124"/>
    </source>
</evidence>
<dbReference type="InterPro" id="IPR051360">
    <property type="entry name" value="Neuronal_Pentraxin_Related"/>
</dbReference>
<keyword evidence="4 6" id="KW-1015">Disulfide bond</keyword>
<dbReference type="Proteomes" id="UP001487740">
    <property type="component" value="Unassembled WGS sequence"/>
</dbReference>
<dbReference type="GO" id="GO:0046872">
    <property type="term" value="F:metal ion binding"/>
    <property type="evidence" value="ECO:0007669"/>
    <property type="project" value="UniProtKB-KW"/>
</dbReference>
<gene>
    <name evidence="11" type="ORF">O3P69_020427</name>
</gene>
<dbReference type="InterPro" id="IPR002172">
    <property type="entry name" value="LDrepeatLR_classA_rpt"/>
</dbReference>
<accession>A0AAW0TLS2</accession>
<reference evidence="11 12" key="1">
    <citation type="submission" date="2023-03" db="EMBL/GenBank/DDBJ databases">
        <title>High-quality genome of Scylla paramamosain provides insights in environmental adaptation.</title>
        <authorList>
            <person name="Zhang L."/>
        </authorList>
    </citation>
    <scope>NUCLEOTIDE SEQUENCE [LARGE SCALE GENOMIC DNA]</scope>
    <source>
        <strain evidence="11">LZ_2023a</strain>
        <tissue evidence="11">Muscle</tissue>
    </source>
</reference>
<dbReference type="SUPFAM" id="SSF63712">
    <property type="entry name" value="Nicotinic receptor ligand binding domain-like"/>
    <property type="match status" value="1"/>
</dbReference>
<dbReference type="PANTHER" id="PTHR19277:SF125">
    <property type="entry name" value="B6"/>
    <property type="match status" value="1"/>
</dbReference>
<dbReference type="Pfam" id="PF00057">
    <property type="entry name" value="Ldl_recept_a"/>
    <property type="match status" value="1"/>
</dbReference>
<dbReference type="PRINTS" id="PR00895">
    <property type="entry name" value="PENTAXIN"/>
</dbReference>
<dbReference type="Gene3D" id="2.60.120.200">
    <property type="match status" value="1"/>
</dbReference>
<evidence type="ECO:0000259" key="9">
    <source>
        <dbReference type="PROSITE" id="PS50041"/>
    </source>
</evidence>
<dbReference type="InterPro" id="IPR013320">
    <property type="entry name" value="ConA-like_dom_sf"/>
</dbReference>
<dbReference type="PROSITE" id="PS50068">
    <property type="entry name" value="LDLRA_2"/>
    <property type="match status" value="1"/>
</dbReference>
<name>A0AAW0TLS2_SCYPA</name>
<dbReference type="Gene3D" id="2.70.170.10">
    <property type="entry name" value="Neurotransmitter-gated ion-channel ligand-binding domain"/>
    <property type="match status" value="1"/>
</dbReference>
<evidence type="ECO:0000256" key="3">
    <source>
        <dbReference type="ARBA" id="ARBA00022837"/>
    </source>
</evidence>
<dbReference type="InterPro" id="IPR036055">
    <property type="entry name" value="LDL_receptor-like_sf"/>
</dbReference>
<evidence type="ECO:0000256" key="8">
    <source>
        <dbReference type="SAM" id="MobiDB-lite"/>
    </source>
</evidence>
<comment type="caution">
    <text evidence="11">The sequence shown here is derived from an EMBL/GenBank/DDBJ whole genome shotgun (WGS) entry which is preliminary data.</text>
</comment>
<feature type="region of interest" description="Disordered" evidence="8">
    <location>
        <begin position="1"/>
        <end position="25"/>
    </location>
</feature>
<dbReference type="SMART" id="SM00159">
    <property type="entry name" value="PTX"/>
    <property type="match status" value="1"/>
</dbReference>
<feature type="domain" description="Pentraxin (PTX)" evidence="10">
    <location>
        <begin position="5"/>
        <end position="213"/>
    </location>
</feature>
<feature type="compositionally biased region" description="Polar residues" evidence="8">
    <location>
        <begin position="1"/>
        <end position="21"/>
    </location>
</feature>
<dbReference type="PROSITE" id="PS01209">
    <property type="entry name" value="LDLRA_1"/>
    <property type="match status" value="1"/>
</dbReference>
<dbReference type="SUPFAM" id="SSF57424">
    <property type="entry name" value="LDL receptor-like module"/>
    <property type="match status" value="1"/>
</dbReference>
<evidence type="ECO:0000256" key="2">
    <source>
        <dbReference type="ARBA" id="ARBA00022723"/>
    </source>
</evidence>
<dbReference type="Gene3D" id="4.10.400.10">
    <property type="entry name" value="Low-density Lipoprotein Receptor"/>
    <property type="match status" value="1"/>
</dbReference>
<evidence type="ECO:0000259" key="10">
    <source>
        <dbReference type="PROSITE" id="PS51828"/>
    </source>
</evidence>
<comment type="cofactor">
    <cofactor evidence="1">
        <name>Ca(2+)</name>
        <dbReference type="ChEBI" id="CHEBI:29108"/>
    </cofactor>
</comment>
<protein>
    <recommendedName>
        <fullName evidence="13">C-type lectin domain-containing protein</fullName>
    </recommendedName>
</protein>
<dbReference type="InterPro" id="IPR036734">
    <property type="entry name" value="Neur_chan_lig-bd_sf"/>
</dbReference>
<sequence length="674" mass="77187">MEKPLSTSTTRSTQHAKTLVQTRRKAEEVRNTREVTVCFRAKSTSLTHIEPYFSFAESEDNVDALVVMRIEDKIDLYVTDVAQDKISPLYTDLAMDRWEHQCHVFSRGFYRAFIDGEERASGDLTNKEVLLPLRAAFCPGMEQDTVGGGFDNTQVFRGHMAQINIWDKPLDPMEIRDIASCRIYGEGNVFSSDVDVMEEIGTTSEMVPLSDLCLPSENFFILPSMQTVFEGIDSCYRMGYALYVPGSLRDNERLYNSSLQFLNVCTNPYVLWLGVLDEEEEDVWRKVVDNEIVETQFAPGQPDGKRIQNCAYMSSVSGQWSDEQCDLKVLSCIPCIPRQHPPLSLRGLCFRMKAETAFEILGYVNARPYFHGFYGYMIFMSGPATWDLFDVNSNKTLATAKLSSVSDYPIGRKSWIVQSTLCDIPKDTRIVLSLSYCLDSQFTCANGDCISKEQRCNSQDDCADFSDENECYLVQLPSSYRVGRPPESLIEGEPTRLISRVRILRFHDISDVRRSISLEFMLIITWKDARLKFFNLKDTREWNKLADSEMESIWRPQLEFPSAQDGNSRLLKQELFLNKGSDPLPAEFNDIKMEAVYSGESTSLIQEQHYSWRQSGRRTYPFVQDEAVAEYFGLEELPLYVVRNFRSTVTYIGDNQTRYSTLSVSPWRCESLAV</sequence>
<evidence type="ECO:0000313" key="11">
    <source>
        <dbReference type="EMBL" id="KAK8388430.1"/>
    </source>
</evidence>
<dbReference type="PROSITE" id="PS50041">
    <property type="entry name" value="C_TYPE_LECTIN_2"/>
    <property type="match status" value="1"/>
</dbReference>
<evidence type="ECO:0000256" key="1">
    <source>
        <dbReference type="ARBA" id="ARBA00001913"/>
    </source>
</evidence>
<dbReference type="GO" id="GO:0016020">
    <property type="term" value="C:membrane"/>
    <property type="evidence" value="ECO:0007669"/>
    <property type="project" value="InterPro"/>
</dbReference>
<dbReference type="Gene3D" id="3.10.100.10">
    <property type="entry name" value="Mannose-Binding Protein A, subunit A"/>
    <property type="match status" value="1"/>
</dbReference>
<dbReference type="SUPFAM" id="SSF49899">
    <property type="entry name" value="Concanavalin A-like lectins/glucanases"/>
    <property type="match status" value="1"/>
</dbReference>
<proteinExistence type="predicted"/>
<keyword evidence="12" id="KW-1185">Reference proteome</keyword>